<sequence>MSRVFTVKFDSTDSEEESTDTSSIIEIPTPKSAANKTRSNATLISDSSNSGTSSSDSIPIITSSAKKAAPPSNQRNVGPGRRFAVPQRRAFSPIRPNIRPNQRPNINQRSNGNQQSKPLKIVIDDSSYSSDTSYSSSSNHIHHLSQKRSSNKMLNQTHHPNNNIELEYSDSFDENNISFQPKNRNVQKGCIRASNNTQSNGSFPKLESHNEQNSENQNYIPMPQSGTIKTTQSLQGSIYLAAPPPPTQIKPSILTNNDISLNSLNFSSSSHQSSPNSIQNSTQNDLNTNSFNYEQQTDYSFNPNISHSEIPRNEIDSDTSFSRQLRSFACFRCHRTASRIWGKPVFFELFCQNNQIYSAKSKGFLKDSLFIAHGNDIRSTNPVIIAKIVIKESASFFELYKEPENELLYQISFRRKNDLTPRNMTITNLKPAEGEPSTIVNLMPRYNPVKKTWQLKFKGRFVLKSSKNAILMDENQFKLMIVRKTTKEDLEIEVAREFNELFIFFISIASFMCSV</sequence>
<evidence type="ECO:0008006" key="4">
    <source>
        <dbReference type="Google" id="ProtNLM"/>
    </source>
</evidence>
<comment type="caution">
    <text evidence="2">The sequence shown here is derived from an EMBL/GenBank/DDBJ whole genome shotgun (WGS) entry which is preliminary data.</text>
</comment>
<proteinExistence type="predicted"/>
<reference evidence="2" key="1">
    <citation type="submission" date="2016-10" db="EMBL/GenBank/DDBJ databases">
        <authorList>
            <person name="Benchimol M."/>
            <person name="Almeida L.G."/>
            <person name="Vasconcelos A.T."/>
            <person name="Perreira-Neves A."/>
            <person name="Rosa I.A."/>
            <person name="Tasca T."/>
            <person name="Bogo M.R."/>
            <person name="de Souza W."/>
        </authorList>
    </citation>
    <scope>NUCLEOTIDE SEQUENCE [LARGE SCALE GENOMIC DNA]</scope>
    <source>
        <strain evidence="2">K</strain>
    </source>
</reference>
<dbReference type="RefSeq" id="XP_068345861.1">
    <property type="nucleotide sequence ID" value="XM_068513491.1"/>
</dbReference>
<feature type="compositionally biased region" description="Low complexity" evidence="1">
    <location>
        <begin position="44"/>
        <end position="64"/>
    </location>
</feature>
<dbReference type="Gene3D" id="3.20.90.10">
    <property type="entry name" value="Tubby Protein, Chain A"/>
    <property type="match status" value="1"/>
</dbReference>
<feature type="compositionally biased region" description="Polar residues" evidence="1">
    <location>
        <begin position="151"/>
        <end position="164"/>
    </location>
</feature>
<accession>A0A1J4J6C4</accession>
<feature type="region of interest" description="Disordered" evidence="1">
    <location>
        <begin position="265"/>
        <end position="289"/>
    </location>
</feature>
<feature type="region of interest" description="Disordered" evidence="1">
    <location>
        <begin position="194"/>
        <end position="217"/>
    </location>
</feature>
<evidence type="ECO:0000256" key="1">
    <source>
        <dbReference type="SAM" id="MobiDB-lite"/>
    </source>
</evidence>
<name>A0A1J4J6C4_9EUKA</name>
<dbReference type="GeneID" id="94848195"/>
<dbReference type="InterPro" id="IPR025659">
    <property type="entry name" value="Tubby-like_C"/>
</dbReference>
<dbReference type="OrthoDB" id="10662459at2759"/>
<dbReference type="EMBL" id="MLAK01001472">
    <property type="protein sequence ID" value="OHS92724.1"/>
    <property type="molecule type" value="Genomic_DNA"/>
</dbReference>
<protein>
    <recommendedName>
        <fullName evidence="4">Tubby C-terminal domain-containing protein</fullName>
    </recommendedName>
</protein>
<keyword evidence="3" id="KW-1185">Reference proteome</keyword>
<feature type="compositionally biased region" description="Low complexity" evidence="1">
    <location>
        <begin position="265"/>
        <end position="281"/>
    </location>
</feature>
<evidence type="ECO:0000313" key="3">
    <source>
        <dbReference type="Proteomes" id="UP000179807"/>
    </source>
</evidence>
<organism evidence="2 3">
    <name type="scientific">Tritrichomonas foetus</name>
    <dbReference type="NCBI Taxonomy" id="1144522"/>
    <lineage>
        <taxon>Eukaryota</taxon>
        <taxon>Metamonada</taxon>
        <taxon>Parabasalia</taxon>
        <taxon>Tritrichomonadida</taxon>
        <taxon>Tritrichomonadidae</taxon>
        <taxon>Tritrichomonas</taxon>
    </lineage>
</organism>
<dbReference type="AlphaFoldDB" id="A0A1J4J6C4"/>
<feature type="compositionally biased region" description="Low complexity" evidence="1">
    <location>
        <begin position="124"/>
        <end position="138"/>
    </location>
</feature>
<feature type="compositionally biased region" description="Polar residues" evidence="1">
    <location>
        <begin position="32"/>
        <end position="43"/>
    </location>
</feature>
<gene>
    <name evidence="2" type="ORF">TRFO_40942</name>
</gene>
<dbReference type="VEuPathDB" id="TrichDB:TRFO_40942"/>
<feature type="region of interest" description="Disordered" evidence="1">
    <location>
        <begin position="1"/>
        <end position="164"/>
    </location>
</feature>
<feature type="compositionally biased region" description="Basic residues" evidence="1">
    <location>
        <begin position="140"/>
        <end position="150"/>
    </location>
</feature>
<dbReference type="Proteomes" id="UP000179807">
    <property type="component" value="Unassembled WGS sequence"/>
</dbReference>
<evidence type="ECO:0000313" key="2">
    <source>
        <dbReference type="EMBL" id="OHS92724.1"/>
    </source>
</evidence>
<feature type="compositionally biased region" description="Low complexity" evidence="1">
    <location>
        <begin position="93"/>
        <end position="109"/>
    </location>
</feature>